<comment type="caution">
    <text evidence="4">The sequence shown here is derived from an EMBL/GenBank/DDBJ whole genome shotgun (WGS) entry which is preliminary data.</text>
</comment>
<proteinExistence type="predicted"/>
<feature type="domain" description="Multidrug export protein EmrA/FarA alpha-helical hairpin" evidence="3">
    <location>
        <begin position="81"/>
        <end position="201"/>
    </location>
</feature>
<evidence type="ECO:0000313" key="4">
    <source>
        <dbReference type="EMBL" id="MDY0749068.1"/>
    </source>
</evidence>
<dbReference type="Proteomes" id="UP001285263">
    <property type="component" value="Unassembled WGS sequence"/>
</dbReference>
<feature type="signal peptide" evidence="2">
    <location>
        <begin position="1"/>
        <end position="25"/>
    </location>
</feature>
<sequence length="374" mass="39284">MTPSMISRNVMLATGVLALAGAAYTCINYDVAGSESTEDAFVNGNVVAVTAQVGGVVTSLAADTTDHVSAGMPLVVLDDVDARLALDRAKAQLAKSVRLARAQVAAAGQNGANVDLRRVDLSRAKADLSRRRELLASGAISGEEVQHAEEAARVAEAALDAARQQWAGSQALVDRISLDKNPEVMTAAAQVRDAYIAAYRTSVPAPVSGVVTKRNVQLGQKITPGAALMSVVPLDHLWVDANFKESQLAHIRPGQPVKLSADLYGRSVSYSGIVVGQDAGTGSAFALLPAQNATGNWIKVVQRVPIRVALDPKQLAEHPLQLGLSMRVSVDTRRQEAPRLASHQSEHHGDQTDVLATPLAGADAIVNDVIAANR</sequence>
<organism evidence="4 5">
    <name type="scientific">Roseateles agri</name>
    <dbReference type="NCBI Taxonomy" id="3098619"/>
    <lineage>
        <taxon>Bacteria</taxon>
        <taxon>Pseudomonadati</taxon>
        <taxon>Pseudomonadota</taxon>
        <taxon>Betaproteobacteria</taxon>
        <taxon>Burkholderiales</taxon>
        <taxon>Sphaerotilaceae</taxon>
        <taxon>Roseateles</taxon>
    </lineage>
</organism>
<dbReference type="Pfam" id="PF25885">
    <property type="entry name" value="HH_EMRA"/>
    <property type="match status" value="1"/>
</dbReference>
<keyword evidence="5" id="KW-1185">Reference proteome</keyword>
<gene>
    <name evidence="4" type="ORF">SNE35_31515</name>
</gene>
<dbReference type="PANTHER" id="PTHR30386">
    <property type="entry name" value="MEMBRANE FUSION SUBUNIT OF EMRAB-TOLC MULTIDRUG EFFLUX PUMP"/>
    <property type="match status" value="1"/>
</dbReference>
<dbReference type="InterPro" id="IPR058633">
    <property type="entry name" value="EmrA/FarA_HH"/>
</dbReference>
<feature type="chain" id="PRO_5046668578" evidence="2">
    <location>
        <begin position="26"/>
        <end position="374"/>
    </location>
</feature>
<accession>A0ABU5DRX3</accession>
<dbReference type="InterPro" id="IPR050739">
    <property type="entry name" value="MFP"/>
</dbReference>
<dbReference type="EMBL" id="JAXCLA010000013">
    <property type="protein sequence ID" value="MDY0749068.1"/>
    <property type="molecule type" value="Genomic_DNA"/>
</dbReference>
<evidence type="ECO:0000259" key="3">
    <source>
        <dbReference type="Pfam" id="PF25885"/>
    </source>
</evidence>
<dbReference type="Gene3D" id="2.40.30.170">
    <property type="match status" value="1"/>
</dbReference>
<comment type="subcellular location">
    <subcellularLocation>
        <location evidence="1">Cell envelope</location>
    </subcellularLocation>
</comment>
<reference evidence="4 5" key="1">
    <citation type="submission" date="2023-11" db="EMBL/GenBank/DDBJ databases">
        <title>Paucibacter sp. nov., isolated from fresh soil in Korea.</title>
        <authorList>
            <person name="Le N.T.T."/>
        </authorList>
    </citation>
    <scope>NUCLEOTIDE SEQUENCE [LARGE SCALE GENOMIC DNA]</scope>
    <source>
        <strain evidence="4 5">R3-3</strain>
    </source>
</reference>
<evidence type="ECO:0000256" key="1">
    <source>
        <dbReference type="ARBA" id="ARBA00004196"/>
    </source>
</evidence>
<dbReference type="SUPFAM" id="SSF111369">
    <property type="entry name" value="HlyD-like secretion proteins"/>
    <property type="match status" value="2"/>
</dbReference>
<name>A0ABU5DRX3_9BURK</name>
<evidence type="ECO:0000256" key="2">
    <source>
        <dbReference type="SAM" id="SignalP"/>
    </source>
</evidence>
<evidence type="ECO:0000313" key="5">
    <source>
        <dbReference type="Proteomes" id="UP001285263"/>
    </source>
</evidence>
<keyword evidence="2" id="KW-0732">Signal</keyword>
<dbReference type="RefSeq" id="WP_320427035.1">
    <property type="nucleotide sequence ID" value="NZ_JAXCLA010000013.1"/>
</dbReference>
<dbReference type="PANTHER" id="PTHR30386:SF19">
    <property type="entry name" value="MULTIDRUG EXPORT PROTEIN EMRA-RELATED"/>
    <property type="match status" value="1"/>
</dbReference>
<protein>
    <submittedName>
        <fullName evidence="4">Efflux RND transporter periplasmic adaptor subunit</fullName>
    </submittedName>
</protein>
<dbReference type="Gene3D" id="2.40.50.100">
    <property type="match status" value="1"/>
</dbReference>